<keyword evidence="3" id="KW-1185">Reference proteome</keyword>
<organism evidence="2 3">
    <name type="scientific">Melipona bicolor</name>
    <dbReference type="NCBI Taxonomy" id="60889"/>
    <lineage>
        <taxon>Eukaryota</taxon>
        <taxon>Metazoa</taxon>
        <taxon>Ecdysozoa</taxon>
        <taxon>Arthropoda</taxon>
        <taxon>Hexapoda</taxon>
        <taxon>Insecta</taxon>
        <taxon>Pterygota</taxon>
        <taxon>Neoptera</taxon>
        <taxon>Endopterygota</taxon>
        <taxon>Hymenoptera</taxon>
        <taxon>Apocrita</taxon>
        <taxon>Aculeata</taxon>
        <taxon>Apoidea</taxon>
        <taxon>Anthophila</taxon>
        <taxon>Apidae</taxon>
        <taxon>Melipona</taxon>
    </lineage>
</organism>
<feature type="region of interest" description="Disordered" evidence="1">
    <location>
        <begin position="35"/>
        <end position="56"/>
    </location>
</feature>
<name>A0AA40GCM4_9HYME</name>
<proteinExistence type="predicted"/>
<evidence type="ECO:0000256" key="1">
    <source>
        <dbReference type="SAM" id="MobiDB-lite"/>
    </source>
</evidence>
<protein>
    <submittedName>
        <fullName evidence="2">Uncharacterized protein</fullName>
    </submittedName>
</protein>
<accession>A0AA40GCM4</accession>
<dbReference type="Proteomes" id="UP001177670">
    <property type="component" value="Unassembled WGS sequence"/>
</dbReference>
<dbReference type="AlphaFoldDB" id="A0AA40GCM4"/>
<evidence type="ECO:0000313" key="3">
    <source>
        <dbReference type="Proteomes" id="UP001177670"/>
    </source>
</evidence>
<sequence length="72" mass="8072">MILGLNSSGVKPNLNVEVSGYPYCSVVWSLCANRARRQPDKREAPGKERRRDPVVYGRSKAKEAGFHVKNVE</sequence>
<gene>
    <name evidence="2" type="ORF">K0M31_007923</name>
</gene>
<comment type="caution">
    <text evidence="2">The sequence shown here is derived from an EMBL/GenBank/DDBJ whole genome shotgun (WGS) entry which is preliminary data.</text>
</comment>
<reference evidence="2" key="1">
    <citation type="submission" date="2021-10" db="EMBL/GenBank/DDBJ databases">
        <title>Melipona bicolor Genome sequencing and assembly.</title>
        <authorList>
            <person name="Araujo N.S."/>
            <person name="Arias M.C."/>
        </authorList>
    </citation>
    <scope>NUCLEOTIDE SEQUENCE</scope>
    <source>
        <strain evidence="2">USP_2M_L1-L4_2017</strain>
        <tissue evidence="2">Whole body</tissue>
    </source>
</reference>
<dbReference type="EMBL" id="JAHYIQ010000002">
    <property type="protein sequence ID" value="KAK1135153.1"/>
    <property type="molecule type" value="Genomic_DNA"/>
</dbReference>
<evidence type="ECO:0000313" key="2">
    <source>
        <dbReference type="EMBL" id="KAK1135153.1"/>
    </source>
</evidence>
<feature type="compositionally biased region" description="Basic and acidic residues" evidence="1">
    <location>
        <begin position="37"/>
        <end position="53"/>
    </location>
</feature>